<dbReference type="AlphaFoldDB" id="A0A3R7MKY6"/>
<proteinExistence type="predicted"/>
<dbReference type="PANTHER" id="PTHR13627">
    <property type="entry name" value="FUKUTIN RELATED PROTEIN"/>
    <property type="match status" value="1"/>
</dbReference>
<feature type="non-terminal residue" evidence="1">
    <location>
        <position position="1"/>
    </location>
</feature>
<dbReference type="Proteomes" id="UP000283509">
    <property type="component" value="Unassembled WGS sequence"/>
</dbReference>
<keyword evidence="2" id="KW-1185">Reference proteome</keyword>
<sequence>YDGVKILVAVIGSSSVRVAEGYVGVKAVRVTASTPTSVRWSRMLRLVGTKYVLVCYTAVAFSPYTDVERLIRALRLLPHAAFVSGATRNETGHWAVECFQARLELYALMLREGYTASALECMYCDAVGGPFLTTLAQMAATPLDERLTGSAVFVDWFLRVRANGGLGAACPDVLFFTAGGRKALWANRRSWTPLAAKWGVTDILLPLRHYHHFTCQEAKLSCAVPQDLAAPPCCLAFLGRSLRDVVTVLEATGLTVQVAESTVVGGVKGGLQPWQTDAHLAVMGSQGELRLCLDILRRGGFSADLSEEEEDPTYVLASQDLTLFLHPLTLDLQGDLPTSQRATPTRMHVAGAWLPAPPNPGLYARGLAGPGSLQHRPPGEAWPKCSDPAHHSCLDHLPLDGTWTKLR</sequence>
<protein>
    <submittedName>
        <fullName evidence="1">Uncharacterized protein</fullName>
    </submittedName>
</protein>
<name>A0A3R7MKY6_PENVA</name>
<dbReference type="OrthoDB" id="444255at2759"/>
<comment type="caution">
    <text evidence="1">The sequence shown here is derived from an EMBL/GenBank/DDBJ whole genome shotgun (WGS) entry which is preliminary data.</text>
</comment>
<accession>A0A3R7MKY6</accession>
<dbReference type="PANTHER" id="PTHR13627:SF34">
    <property type="entry name" value="RIBITOL-5-PHOSPHATE TRANSFERASE"/>
    <property type="match status" value="1"/>
</dbReference>
<evidence type="ECO:0000313" key="2">
    <source>
        <dbReference type="Proteomes" id="UP000283509"/>
    </source>
</evidence>
<reference evidence="1 2" key="1">
    <citation type="submission" date="2018-04" db="EMBL/GenBank/DDBJ databases">
        <authorList>
            <person name="Zhang X."/>
            <person name="Yuan J."/>
            <person name="Li F."/>
            <person name="Xiang J."/>
        </authorList>
    </citation>
    <scope>NUCLEOTIDE SEQUENCE [LARGE SCALE GENOMIC DNA]</scope>
    <source>
        <tissue evidence="1">Muscle</tissue>
    </source>
</reference>
<dbReference type="EMBL" id="QCYY01001233">
    <property type="protein sequence ID" value="ROT79498.1"/>
    <property type="molecule type" value="Genomic_DNA"/>
</dbReference>
<dbReference type="InterPro" id="IPR052613">
    <property type="entry name" value="LicD_transferase"/>
</dbReference>
<evidence type="ECO:0000313" key="1">
    <source>
        <dbReference type="EMBL" id="ROT79498.1"/>
    </source>
</evidence>
<reference evidence="1 2" key="2">
    <citation type="submission" date="2019-01" db="EMBL/GenBank/DDBJ databases">
        <title>The decoding of complex shrimp genome reveals the adaptation for benthos swimmer, frequently molting mechanism and breeding impact on genome.</title>
        <authorList>
            <person name="Sun Y."/>
            <person name="Gao Y."/>
            <person name="Yu Y."/>
        </authorList>
    </citation>
    <scope>NUCLEOTIDE SEQUENCE [LARGE SCALE GENOMIC DNA]</scope>
    <source>
        <tissue evidence="1">Muscle</tissue>
    </source>
</reference>
<gene>
    <name evidence="1" type="ORF">C7M84_001762</name>
</gene>
<organism evidence="1 2">
    <name type="scientific">Penaeus vannamei</name>
    <name type="common">Whiteleg shrimp</name>
    <name type="synonym">Litopenaeus vannamei</name>
    <dbReference type="NCBI Taxonomy" id="6689"/>
    <lineage>
        <taxon>Eukaryota</taxon>
        <taxon>Metazoa</taxon>
        <taxon>Ecdysozoa</taxon>
        <taxon>Arthropoda</taxon>
        <taxon>Crustacea</taxon>
        <taxon>Multicrustacea</taxon>
        <taxon>Malacostraca</taxon>
        <taxon>Eumalacostraca</taxon>
        <taxon>Eucarida</taxon>
        <taxon>Decapoda</taxon>
        <taxon>Dendrobranchiata</taxon>
        <taxon>Penaeoidea</taxon>
        <taxon>Penaeidae</taxon>
        <taxon>Penaeus</taxon>
    </lineage>
</organism>